<reference evidence="2" key="1">
    <citation type="submission" date="2018-02" db="EMBL/GenBank/DDBJ databases">
        <title>Rhizophora mucronata_Transcriptome.</title>
        <authorList>
            <person name="Meera S.P."/>
            <person name="Sreeshan A."/>
            <person name="Augustine A."/>
        </authorList>
    </citation>
    <scope>NUCLEOTIDE SEQUENCE</scope>
    <source>
        <tissue evidence="2">Leaf</tissue>
    </source>
</reference>
<accession>A0A2P2Q6R6</accession>
<name>A0A2P2Q6R6_RHIMU</name>
<evidence type="ECO:0000256" key="1">
    <source>
        <dbReference type="SAM" id="Phobius"/>
    </source>
</evidence>
<evidence type="ECO:0000313" key="2">
    <source>
        <dbReference type="EMBL" id="MBX62678.1"/>
    </source>
</evidence>
<keyword evidence="1" id="KW-0812">Transmembrane</keyword>
<keyword evidence="1" id="KW-1133">Transmembrane helix</keyword>
<feature type="transmembrane region" description="Helical" evidence="1">
    <location>
        <begin position="42"/>
        <end position="75"/>
    </location>
</feature>
<dbReference type="AlphaFoldDB" id="A0A2P2Q6R6"/>
<keyword evidence="1" id="KW-0472">Membrane</keyword>
<organism evidence="2">
    <name type="scientific">Rhizophora mucronata</name>
    <name type="common">Asiatic mangrove</name>
    <dbReference type="NCBI Taxonomy" id="61149"/>
    <lineage>
        <taxon>Eukaryota</taxon>
        <taxon>Viridiplantae</taxon>
        <taxon>Streptophyta</taxon>
        <taxon>Embryophyta</taxon>
        <taxon>Tracheophyta</taxon>
        <taxon>Spermatophyta</taxon>
        <taxon>Magnoliopsida</taxon>
        <taxon>eudicotyledons</taxon>
        <taxon>Gunneridae</taxon>
        <taxon>Pentapetalae</taxon>
        <taxon>rosids</taxon>
        <taxon>fabids</taxon>
        <taxon>Malpighiales</taxon>
        <taxon>Rhizophoraceae</taxon>
        <taxon>Rhizophora</taxon>
    </lineage>
</organism>
<proteinExistence type="predicted"/>
<protein>
    <submittedName>
        <fullName evidence="2">Uncharacterized protein</fullName>
    </submittedName>
</protein>
<dbReference type="EMBL" id="GGEC01082194">
    <property type="protein sequence ID" value="MBX62678.1"/>
    <property type="molecule type" value="Transcribed_RNA"/>
</dbReference>
<sequence>MRNRDVLCVMMSAMLEIFRTRKHCLVSLSIWQDNLDIQLSPSLLICCITCILFCAIMMWCGPLLWFIWIMCCFVGL</sequence>